<dbReference type="AlphaFoldDB" id="A0AA94HLQ3"/>
<keyword evidence="2" id="KW-1133">Transmembrane helix</keyword>
<sequence>MTQPAPQPEYAQPQQAPIQHASHQQAPGQYPQRYVPHASMRPAADRPRKALAMVALALAVLVALMGPIQALITMALIRSGTAPSMIGMAGGVMGLVVGALSLGALGLGIGSVLRRERPRVLAGVAIGVGALGLVGLLSAGLQTLVFAF</sequence>
<evidence type="ECO:0000256" key="2">
    <source>
        <dbReference type="SAM" id="Phobius"/>
    </source>
</evidence>
<feature type="region of interest" description="Disordered" evidence="1">
    <location>
        <begin position="1"/>
        <end position="32"/>
    </location>
</feature>
<name>A0AA94HLQ3_9MICO</name>
<feature type="transmembrane region" description="Helical" evidence="2">
    <location>
        <begin position="120"/>
        <end position="141"/>
    </location>
</feature>
<evidence type="ECO:0000313" key="3">
    <source>
        <dbReference type="EMBL" id="SFS08431.1"/>
    </source>
</evidence>
<keyword evidence="4" id="KW-1185">Reference proteome</keyword>
<dbReference type="Proteomes" id="UP000198506">
    <property type="component" value="Unassembled WGS sequence"/>
</dbReference>
<dbReference type="EMBL" id="FOZN01000002">
    <property type="protein sequence ID" value="SFS08431.1"/>
    <property type="molecule type" value="Genomic_DNA"/>
</dbReference>
<protein>
    <submittedName>
        <fullName evidence="3">Uncharacterized protein</fullName>
    </submittedName>
</protein>
<keyword evidence="2" id="KW-0812">Transmembrane</keyword>
<accession>A0AA94HLQ3</accession>
<organism evidence="3 4">
    <name type="scientific">Agrococcus baldri</name>
    <dbReference type="NCBI Taxonomy" id="153730"/>
    <lineage>
        <taxon>Bacteria</taxon>
        <taxon>Bacillati</taxon>
        <taxon>Actinomycetota</taxon>
        <taxon>Actinomycetes</taxon>
        <taxon>Micrococcales</taxon>
        <taxon>Microbacteriaceae</taxon>
        <taxon>Agrococcus</taxon>
    </lineage>
</organism>
<comment type="caution">
    <text evidence="3">The sequence shown here is derived from an EMBL/GenBank/DDBJ whole genome shotgun (WGS) entry which is preliminary data.</text>
</comment>
<reference evidence="3 4" key="1">
    <citation type="submission" date="2016-10" db="EMBL/GenBank/DDBJ databases">
        <authorList>
            <person name="Varghese N."/>
            <person name="Submissions S."/>
        </authorList>
    </citation>
    <scope>NUCLEOTIDE SEQUENCE [LARGE SCALE GENOMIC DNA]</scope>
    <source>
        <strain evidence="3 4">IAM 15147</strain>
    </source>
</reference>
<evidence type="ECO:0000313" key="4">
    <source>
        <dbReference type="Proteomes" id="UP000198506"/>
    </source>
</evidence>
<feature type="transmembrane region" description="Helical" evidence="2">
    <location>
        <begin position="89"/>
        <end position="113"/>
    </location>
</feature>
<feature type="transmembrane region" description="Helical" evidence="2">
    <location>
        <begin position="50"/>
        <end position="77"/>
    </location>
</feature>
<proteinExistence type="predicted"/>
<gene>
    <name evidence="3" type="ORF">SAMN04487783_1098</name>
</gene>
<feature type="compositionally biased region" description="Low complexity" evidence="1">
    <location>
        <begin position="1"/>
        <end position="17"/>
    </location>
</feature>
<dbReference type="RefSeq" id="WP_092916715.1">
    <property type="nucleotide sequence ID" value="NZ_FOZN01000002.1"/>
</dbReference>
<evidence type="ECO:0000256" key="1">
    <source>
        <dbReference type="SAM" id="MobiDB-lite"/>
    </source>
</evidence>
<keyword evidence="2" id="KW-0472">Membrane</keyword>